<dbReference type="SUPFAM" id="SSF63380">
    <property type="entry name" value="Riboflavin synthase domain-like"/>
    <property type="match status" value="1"/>
</dbReference>
<dbReference type="SUPFAM" id="SSF52218">
    <property type="entry name" value="Flavoproteins"/>
    <property type="match status" value="1"/>
</dbReference>
<dbReference type="Pfam" id="PF00667">
    <property type="entry name" value="FAD_binding_1"/>
    <property type="match status" value="1"/>
</dbReference>
<evidence type="ECO:0000256" key="8">
    <source>
        <dbReference type="SAM" id="MobiDB-lite"/>
    </source>
</evidence>
<keyword evidence="12" id="KW-1185">Reference proteome</keyword>
<dbReference type="PRINTS" id="PR00369">
    <property type="entry name" value="FLAVODOXIN"/>
</dbReference>
<feature type="chain" id="PRO_5042288931" evidence="9">
    <location>
        <begin position="21"/>
        <end position="666"/>
    </location>
</feature>
<accession>A0AAD9LMD8</accession>
<dbReference type="InterPro" id="IPR023173">
    <property type="entry name" value="NADPH_Cyt_P450_Rdtase_alpha"/>
</dbReference>
<keyword evidence="5" id="KW-0274">FAD</keyword>
<comment type="caution">
    <text evidence="11">The sequence shown here is derived from an EMBL/GenBank/DDBJ whole genome shotgun (WGS) entry which is preliminary data.</text>
</comment>
<evidence type="ECO:0000313" key="12">
    <source>
        <dbReference type="Proteomes" id="UP001195914"/>
    </source>
</evidence>
<keyword evidence="3" id="KW-0285">Flavoprotein</keyword>
<dbReference type="Proteomes" id="UP001195914">
    <property type="component" value="Unassembled WGS sequence"/>
</dbReference>
<gene>
    <name evidence="11" type="ORF">X943_002524</name>
</gene>
<dbReference type="InterPro" id="IPR003097">
    <property type="entry name" value="CysJ-like_FAD-binding"/>
</dbReference>
<dbReference type="AlphaFoldDB" id="A0AAD9LMD8"/>
<keyword evidence="4" id="KW-0288">FMN</keyword>
<reference evidence="11" key="1">
    <citation type="journal article" date="2014" name="Nucleic Acids Res.">
        <title>The evolutionary dynamics of variant antigen genes in Babesia reveal a history of genomic innovation underlying host-parasite interaction.</title>
        <authorList>
            <person name="Jackson A.P."/>
            <person name="Otto T.D."/>
            <person name="Darby A."/>
            <person name="Ramaprasad A."/>
            <person name="Xia D."/>
            <person name="Echaide I.E."/>
            <person name="Farber M."/>
            <person name="Gahlot S."/>
            <person name="Gamble J."/>
            <person name="Gupta D."/>
            <person name="Gupta Y."/>
            <person name="Jackson L."/>
            <person name="Malandrin L."/>
            <person name="Malas T.B."/>
            <person name="Moussa E."/>
            <person name="Nair M."/>
            <person name="Reid A.J."/>
            <person name="Sanders M."/>
            <person name="Sharma J."/>
            <person name="Tracey A."/>
            <person name="Quail M.A."/>
            <person name="Weir W."/>
            <person name="Wastling J.M."/>
            <person name="Hall N."/>
            <person name="Willadsen P."/>
            <person name="Lingelbach K."/>
            <person name="Shiels B."/>
            <person name="Tait A."/>
            <person name="Berriman M."/>
            <person name="Allred D.R."/>
            <person name="Pain A."/>
        </authorList>
    </citation>
    <scope>NUCLEOTIDE SEQUENCE</scope>
    <source>
        <strain evidence="11">1802A</strain>
    </source>
</reference>
<proteinExistence type="predicted"/>
<evidence type="ECO:0000256" key="5">
    <source>
        <dbReference type="ARBA" id="ARBA00022827"/>
    </source>
</evidence>
<dbReference type="InterPro" id="IPR017938">
    <property type="entry name" value="Riboflavin_synthase-like_b-brl"/>
</dbReference>
<dbReference type="InterPro" id="IPR001094">
    <property type="entry name" value="Flavdoxin-like"/>
</dbReference>
<evidence type="ECO:0000256" key="6">
    <source>
        <dbReference type="ARBA" id="ARBA00022857"/>
    </source>
</evidence>
<comment type="cofactor">
    <cofactor evidence="1">
        <name>FMN</name>
        <dbReference type="ChEBI" id="CHEBI:58210"/>
    </cofactor>
</comment>
<dbReference type="GO" id="GO:0010181">
    <property type="term" value="F:FMN binding"/>
    <property type="evidence" value="ECO:0007669"/>
    <property type="project" value="InterPro"/>
</dbReference>
<dbReference type="Gene3D" id="3.40.50.360">
    <property type="match status" value="1"/>
</dbReference>
<keyword evidence="6" id="KW-0521">NADP</keyword>
<reference evidence="11" key="2">
    <citation type="submission" date="2021-05" db="EMBL/GenBank/DDBJ databases">
        <authorList>
            <person name="Pain A."/>
        </authorList>
    </citation>
    <scope>NUCLEOTIDE SEQUENCE</scope>
    <source>
        <strain evidence="11">1802A</strain>
    </source>
</reference>
<dbReference type="PANTHER" id="PTHR19384:SF17">
    <property type="entry name" value="NADPH--CYTOCHROME P450 REDUCTASE"/>
    <property type="match status" value="1"/>
</dbReference>
<dbReference type="Pfam" id="PF00258">
    <property type="entry name" value="Flavodoxin_1"/>
    <property type="match status" value="1"/>
</dbReference>
<feature type="region of interest" description="Disordered" evidence="8">
    <location>
        <begin position="30"/>
        <end position="58"/>
    </location>
</feature>
<dbReference type="PROSITE" id="PS50902">
    <property type="entry name" value="FLAVODOXIN_LIKE"/>
    <property type="match status" value="1"/>
</dbReference>
<evidence type="ECO:0000256" key="4">
    <source>
        <dbReference type="ARBA" id="ARBA00022643"/>
    </source>
</evidence>
<feature type="signal peptide" evidence="9">
    <location>
        <begin position="1"/>
        <end position="20"/>
    </location>
</feature>
<dbReference type="GO" id="GO:0003958">
    <property type="term" value="F:NADPH-hemoprotein reductase activity"/>
    <property type="evidence" value="ECO:0007669"/>
    <property type="project" value="TreeGrafter"/>
</dbReference>
<dbReference type="GO" id="GO:0005829">
    <property type="term" value="C:cytosol"/>
    <property type="evidence" value="ECO:0007669"/>
    <property type="project" value="TreeGrafter"/>
</dbReference>
<name>A0AAD9LMD8_BABDI</name>
<evidence type="ECO:0000256" key="1">
    <source>
        <dbReference type="ARBA" id="ARBA00001917"/>
    </source>
</evidence>
<evidence type="ECO:0000259" key="10">
    <source>
        <dbReference type="PROSITE" id="PS50902"/>
    </source>
</evidence>
<dbReference type="InterPro" id="IPR029039">
    <property type="entry name" value="Flavoprotein-like_sf"/>
</dbReference>
<evidence type="ECO:0000256" key="2">
    <source>
        <dbReference type="ARBA" id="ARBA00001974"/>
    </source>
</evidence>
<evidence type="ECO:0000256" key="3">
    <source>
        <dbReference type="ARBA" id="ARBA00022630"/>
    </source>
</evidence>
<keyword evidence="7" id="KW-0560">Oxidoreductase</keyword>
<dbReference type="EMBL" id="JAHBMH010000003">
    <property type="protein sequence ID" value="KAK1940329.1"/>
    <property type="molecule type" value="Genomic_DNA"/>
</dbReference>
<evidence type="ECO:0000256" key="9">
    <source>
        <dbReference type="SAM" id="SignalP"/>
    </source>
</evidence>
<dbReference type="GO" id="GO:0050660">
    <property type="term" value="F:flavin adenine dinucleotide binding"/>
    <property type="evidence" value="ECO:0007669"/>
    <property type="project" value="TreeGrafter"/>
</dbReference>
<dbReference type="Gene3D" id="2.40.30.10">
    <property type="entry name" value="Translation factors"/>
    <property type="match status" value="1"/>
</dbReference>
<keyword evidence="9" id="KW-0732">Signal</keyword>
<organism evidence="11 12">
    <name type="scientific">Babesia divergens</name>
    <dbReference type="NCBI Taxonomy" id="32595"/>
    <lineage>
        <taxon>Eukaryota</taxon>
        <taxon>Sar</taxon>
        <taxon>Alveolata</taxon>
        <taxon>Apicomplexa</taxon>
        <taxon>Aconoidasida</taxon>
        <taxon>Piroplasmida</taxon>
        <taxon>Babesiidae</taxon>
        <taxon>Babesia</taxon>
    </lineage>
</organism>
<comment type="cofactor">
    <cofactor evidence="2">
        <name>FAD</name>
        <dbReference type="ChEBI" id="CHEBI:57692"/>
    </cofactor>
</comment>
<feature type="domain" description="Flavodoxin-like" evidence="10">
    <location>
        <begin position="68"/>
        <end position="213"/>
    </location>
</feature>
<evidence type="ECO:0000313" key="11">
    <source>
        <dbReference type="EMBL" id="KAK1940329.1"/>
    </source>
</evidence>
<sequence length="666" mass="74928">MSHGARLTLIVATSLLAAYAVYRFCAKRPPEPPEDGDDEGGVANDVEPEHSANSTDTNALNTLAAPKVGVYYASQTGTAERLAKTLASFMAKWHTIFEPDAVNLEDWKEDYFSRKGALAIFLVSTHDDGLFPDNATKFVKWLRKCNKEGPQLDGLSFCIFGLGSSEYPLFNQAAKNLQSILKKLGSHEFMPIALGDDILDLKSDFLRWKSNLCTTLSAKLGIDVPIAEASSAQLGVFPNDSWRNRAQLELRYVDIRDDKQEFEPKISDVICRQQWQCMEHEVLENVCMTPEDDGQTHCIVLKSHEAFKCAETANVLYANPPEVVEYFINRLNLKKTDMEKVITFVPRYGRRDEGASFDAPFPVPCTLKDALWYYLDLTGLPSVEVLSDLGTFLRTPHECDRLNRLIASEGLLKRMREELHVTLVEFVEIFMPGVIFNLGGFLQLVPPKVPKPYTISSHPKTEMIALTVKLVHYSTHSLKSFKKTIERMLDYKPPNTDEGIFRMRRFYKGACTHFLCSVKPGDMVKMYRRPSAFSNVEGLENKPIIMIANGAGHFGKTPTTQCNAFYSLGAGIRTTCSIGKSSRRFEAVITSPYISHSPGKRIAHMYNTWYEHTLQQSVTSYGMKGSFASVGKSKQMGAQVKAILQRFMNADIATMKERGQYIEELW</sequence>
<dbReference type="PANTHER" id="PTHR19384">
    <property type="entry name" value="NITRIC OXIDE SYNTHASE-RELATED"/>
    <property type="match status" value="1"/>
</dbReference>
<dbReference type="Gene3D" id="1.20.990.10">
    <property type="entry name" value="NADPH-cytochrome p450 Reductase, Chain A, domain 3"/>
    <property type="match status" value="1"/>
</dbReference>
<dbReference type="InterPro" id="IPR008254">
    <property type="entry name" value="Flavodoxin/NO_synth"/>
</dbReference>
<protein>
    <submittedName>
        <fullName evidence="11">Flavodoxin and oxidoreductase NAD-binding domain containing protein</fullName>
    </submittedName>
</protein>
<evidence type="ECO:0000256" key="7">
    <source>
        <dbReference type="ARBA" id="ARBA00023002"/>
    </source>
</evidence>